<feature type="coiled-coil region" evidence="1">
    <location>
        <begin position="414"/>
        <end position="442"/>
    </location>
</feature>
<gene>
    <name evidence="3" type="ORF">ACFPTN_18380</name>
</gene>
<dbReference type="EMBL" id="JBHSOG010000094">
    <property type="protein sequence ID" value="MFC5771352.1"/>
    <property type="molecule type" value="Genomic_DNA"/>
</dbReference>
<feature type="compositionally biased region" description="Polar residues" evidence="2">
    <location>
        <begin position="315"/>
        <end position="330"/>
    </location>
</feature>
<accession>A0ABW1AVJ6</accession>
<sequence>MAEDARREHDESLAAAGDDHTAPLSVIWSLLGRHIAFHRRLVDLTSSVKASLLLSQSIYWTRHGRDIARNGGWFHKTTEQWAIETGLSPKEQASAREVLRNLALLDDQRIGIPARLHFRLRLDELGARLADRIAGHPQAVDWSDRLVLAELLGPSVAFHRTLVEVAGGVHGGLMLSRALHLTRLQVRRRLDQWIVSSAARWFEELGLTRREQETARRDLVRAGLWEECLRGIPPSLVARIRLDCLLTLLTEDVSSARATDLRGVDPERDVGAANDSPKSDSRLWHPRSLATPNPPRQFGPTREHGSPESAALLMSHSTGESLQPQNTGSPTPAPAAVDGGGELIFPEQMLPDERQAARVLLRPCGEHAQALLDELAGRLQMGGVRSSPVAYLRGLIARAGAGSFIPELGLRVAAARAQRQKEAALRREREAEERRLAAERATPEYQARARAQREKVRQMLGELKTRMNTGR</sequence>
<protein>
    <recommendedName>
        <fullName evidence="5">Replication protein-C C-terminal domain-containing protein</fullName>
    </recommendedName>
</protein>
<keyword evidence="1" id="KW-0175">Coiled coil</keyword>
<name>A0ABW1AVJ6_9RHOO</name>
<evidence type="ECO:0000256" key="2">
    <source>
        <dbReference type="SAM" id="MobiDB-lite"/>
    </source>
</evidence>
<proteinExistence type="predicted"/>
<comment type="caution">
    <text evidence="3">The sequence shown here is derived from an EMBL/GenBank/DDBJ whole genome shotgun (WGS) entry which is preliminary data.</text>
</comment>
<organism evidence="3 4">
    <name type="scientific">Thauera sinica</name>
    <dbReference type="NCBI Taxonomy" id="2665146"/>
    <lineage>
        <taxon>Bacteria</taxon>
        <taxon>Pseudomonadati</taxon>
        <taxon>Pseudomonadota</taxon>
        <taxon>Betaproteobacteria</taxon>
        <taxon>Rhodocyclales</taxon>
        <taxon>Zoogloeaceae</taxon>
        <taxon>Thauera</taxon>
    </lineage>
</organism>
<dbReference type="Proteomes" id="UP001595974">
    <property type="component" value="Unassembled WGS sequence"/>
</dbReference>
<evidence type="ECO:0000313" key="4">
    <source>
        <dbReference type="Proteomes" id="UP001595974"/>
    </source>
</evidence>
<evidence type="ECO:0000313" key="3">
    <source>
        <dbReference type="EMBL" id="MFC5771352.1"/>
    </source>
</evidence>
<dbReference type="RefSeq" id="WP_096448105.1">
    <property type="nucleotide sequence ID" value="NZ_JBHSOG010000094.1"/>
</dbReference>
<feature type="region of interest" description="Disordered" evidence="2">
    <location>
        <begin position="264"/>
        <end position="340"/>
    </location>
</feature>
<evidence type="ECO:0008006" key="5">
    <source>
        <dbReference type="Google" id="ProtNLM"/>
    </source>
</evidence>
<evidence type="ECO:0000256" key="1">
    <source>
        <dbReference type="SAM" id="Coils"/>
    </source>
</evidence>
<reference evidence="4" key="1">
    <citation type="journal article" date="2019" name="Int. J. Syst. Evol. Microbiol.">
        <title>The Global Catalogue of Microorganisms (GCM) 10K type strain sequencing project: providing services to taxonomists for standard genome sequencing and annotation.</title>
        <authorList>
            <consortium name="The Broad Institute Genomics Platform"/>
            <consortium name="The Broad Institute Genome Sequencing Center for Infectious Disease"/>
            <person name="Wu L."/>
            <person name="Ma J."/>
        </authorList>
    </citation>
    <scope>NUCLEOTIDE SEQUENCE [LARGE SCALE GENOMIC DNA]</scope>
    <source>
        <strain evidence="4">SHR3</strain>
    </source>
</reference>
<keyword evidence="4" id="KW-1185">Reference proteome</keyword>